<feature type="domain" description="N-acetyltransferase" evidence="1">
    <location>
        <begin position="3"/>
        <end position="154"/>
    </location>
</feature>
<accession>A0A381ZW73</accession>
<sequence length="154" mass="17988">MSVKILNFKEEYSKYFYELNIEWLKMYFYVEEHDEEVLLNPKEFIIDPGGIILFAQYDSKIVGTVALIPVAKDKCFELTKMAVSPEYRGNKIGQIILKNCINKAKEMELDKLILYSNRVLKNAIHIYKKNGFVEIPVEPGSPYKRADIKMELKL</sequence>
<dbReference type="Pfam" id="PF00583">
    <property type="entry name" value="Acetyltransf_1"/>
    <property type="match status" value="1"/>
</dbReference>
<reference evidence="2" key="1">
    <citation type="submission" date="2018-05" db="EMBL/GenBank/DDBJ databases">
        <authorList>
            <person name="Lanie J.A."/>
            <person name="Ng W.-L."/>
            <person name="Kazmierczak K.M."/>
            <person name="Andrzejewski T.M."/>
            <person name="Davidsen T.M."/>
            <person name="Wayne K.J."/>
            <person name="Tettelin H."/>
            <person name="Glass J.I."/>
            <person name="Rusch D."/>
            <person name="Podicherti R."/>
            <person name="Tsui H.-C.T."/>
            <person name="Winkler M.E."/>
        </authorList>
    </citation>
    <scope>NUCLEOTIDE SEQUENCE</scope>
</reference>
<dbReference type="PANTHER" id="PTHR43305:SF1">
    <property type="entry name" value="FAMILY N-ACETYLTRANSFERASE, PUTATIVE (AFU_ORTHOLOGUE AFUA_2G01380)-RELATED"/>
    <property type="match status" value="1"/>
</dbReference>
<evidence type="ECO:0000259" key="1">
    <source>
        <dbReference type="PROSITE" id="PS51186"/>
    </source>
</evidence>
<dbReference type="InterPro" id="IPR052777">
    <property type="entry name" value="Acetyltransferase_Enz"/>
</dbReference>
<dbReference type="GO" id="GO:0016747">
    <property type="term" value="F:acyltransferase activity, transferring groups other than amino-acyl groups"/>
    <property type="evidence" value="ECO:0007669"/>
    <property type="project" value="InterPro"/>
</dbReference>
<dbReference type="EMBL" id="UINC01022903">
    <property type="protein sequence ID" value="SVA93490.1"/>
    <property type="molecule type" value="Genomic_DNA"/>
</dbReference>
<dbReference type="InterPro" id="IPR000182">
    <property type="entry name" value="GNAT_dom"/>
</dbReference>
<evidence type="ECO:0000313" key="2">
    <source>
        <dbReference type="EMBL" id="SVA93490.1"/>
    </source>
</evidence>
<protein>
    <recommendedName>
        <fullName evidence="1">N-acetyltransferase domain-containing protein</fullName>
    </recommendedName>
</protein>
<name>A0A381ZW73_9ZZZZ</name>
<dbReference type="PANTHER" id="PTHR43305">
    <property type="entry name" value="FAMILY N-ACETYLTRANSFERASE, PUTATIVE (AFU_ORTHOLOGUE AFUA_2G01380)-RELATED"/>
    <property type="match status" value="1"/>
</dbReference>
<dbReference type="SUPFAM" id="SSF55729">
    <property type="entry name" value="Acyl-CoA N-acyltransferases (Nat)"/>
    <property type="match status" value="1"/>
</dbReference>
<dbReference type="AlphaFoldDB" id="A0A381ZW73"/>
<dbReference type="PROSITE" id="PS51186">
    <property type="entry name" value="GNAT"/>
    <property type="match status" value="1"/>
</dbReference>
<organism evidence="2">
    <name type="scientific">marine metagenome</name>
    <dbReference type="NCBI Taxonomy" id="408172"/>
    <lineage>
        <taxon>unclassified sequences</taxon>
        <taxon>metagenomes</taxon>
        <taxon>ecological metagenomes</taxon>
    </lineage>
</organism>
<proteinExistence type="predicted"/>
<dbReference type="InterPro" id="IPR016181">
    <property type="entry name" value="Acyl_CoA_acyltransferase"/>
</dbReference>
<dbReference type="Gene3D" id="3.40.630.30">
    <property type="match status" value="1"/>
</dbReference>
<gene>
    <name evidence="2" type="ORF">METZ01_LOCUS146344</name>
</gene>
<dbReference type="CDD" id="cd04301">
    <property type="entry name" value="NAT_SF"/>
    <property type="match status" value="1"/>
</dbReference>